<name>A0ABW5WTB4_9STAP</name>
<dbReference type="PANTHER" id="PTHR30404:SF0">
    <property type="entry name" value="N-ACETYLMURAMOYL-L-ALANINE AMIDASE AMIC"/>
    <property type="match status" value="1"/>
</dbReference>
<comment type="caution">
    <text evidence="5">The sequence shown here is derived from an EMBL/GenBank/DDBJ whole genome shotgun (WGS) entry which is preliminary data.</text>
</comment>
<dbReference type="EMBL" id="JBHUOQ010000001">
    <property type="protein sequence ID" value="MFD2829247.1"/>
    <property type="molecule type" value="Genomic_DNA"/>
</dbReference>
<reference evidence="6" key="1">
    <citation type="journal article" date="2019" name="Int. J. Syst. Evol. Microbiol.">
        <title>The Global Catalogue of Microorganisms (GCM) 10K type strain sequencing project: providing services to taxonomists for standard genome sequencing and annotation.</title>
        <authorList>
            <consortium name="The Broad Institute Genomics Platform"/>
            <consortium name="The Broad Institute Genome Sequencing Center for Infectious Disease"/>
            <person name="Wu L."/>
            <person name="Ma J."/>
        </authorList>
    </citation>
    <scope>NUCLEOTIDE SEQUENCE [LARGE SCALE GENOMIC DNA]</scope>
    <source>
        <strain evidence="6">KCTC 33575</strain>
    </source>
</reference>
<dbReference type="InterPro" id="IPR003646">
    <property type="entry name" value="SH3-like_bac-type"/>
</dbReference>
<dbReference type="Pfam" id="PF08460">
    <property type="entry name" value="SH3_5"/>
    <property type="match status" value="1"/>
</dbReference>
<feature type="domain" description="MurNAc-LAA" evidence="4">
    <location>
        <begin position="84"/>
        <end position="197"/>
    </location>
</feature>
<keyword evidence="6" id="KW-1185">Reference proteome</keyword>
<organism evidence="5 6">
    <name type="scientific">Corticicoccus populi</name>
    <dbReference type="NCBI Taxonomy" id="1812821"/>
    <lineage>
        <taxon>Bacteria</taxon>
        <taxon>Bacillati</taxon>
        <taxon>Bacillota</taxon>
        <taxon>Bacilli</taxon>
        <taxon>Bacillales</taxon>
        <taxon>Staphylococcaceae</taxon>
        <taxon>Corticicoccus</taxon>
    </lineage>
</organism>
<dbReference type="RefSeq" id="WP_377771082.1">
    <property type="nucleotide sequence ID" value="NZ_JBHUOQ010000001.1"/>
</dbReference>
<feature type="region of interest" description="Disordered" evidence="3">
    <location>
        <begin position="206"/>
        <end position="274"/>
    </location>
</feature>
<evidence type="ECO:0000313" key="5">
    <source>
        <dbReference type="EMBL" id="MFD2829247.1"/>
    </source>
</evidence>
<gene>
    <name evidence="5" type="ORF">ACFSX4_02130</name>
</gene>
<dbReference type="SUPFAM" id="SSF53187">
    <property type="entry name" value="Zn-dependent exopeptidases"/>
    <property type="match status" value="1"/>
</dbReference>
<dbReference type="Pfam" id="PF01520">
    <property type="entry name" value="Amidase_3"/>
    <property type="match status" value="1"/>
</dbReference>
<feature type="compositionally biased region" description="Polar residues" evidence="3">
    <location>
        <begin position="229"/>
        <end position="242"/>
    </location>
</feature>
<protein>
    <submittedName>
        <fullName evidence="5">N-acetylmuramoyl-L-alanine amidase</fullName>
        <ecNumber evidence="5">3.5.1.28</ecNumber>
    </submittedName>
</protein>
<sequence>MFRNEIKLQIFIGDEEIMTYRVALDAGHGRHTAGKRSPAGEREWFFNDKVVRAATAELNTYQNVIVRRLDDPSGQRDIPLAQRTNNANNWNAHVLVSCHHNALAGKWFNGGGVETFIPQGNASNSRNLANLVNPRVVSAMGLTNRGVKVANLWMNNQSKMPSILVEGGFMDSNIDIKALRSDVKLVAQGRAIATGIALYLGLKKKSGNAGKSSNTSSSTKNPTTKKTSDGWNINAHGTQWKKQTGVWVNGNKPITKRRGSPSRKAPSSGQMKAGQRLDYREIARADGHIWLLDLKSNQWIPVKTWNSRTGKVSKDWGTWK</sequence>
<evidence type="ECO:0000256" key="1">
    <source>
        <dbReference type="ARBA" id="ARBA00022801"/>
    </source>
</evidence>
<dbReference type="Gene3D" id="2.30.30.40">
    <property type="entry name" value="SH3 Domains"/>
    <property type="match status" value="1"/>
</dbReference>
<dbReference type="Proteomes" id="UP001597519">
    <property type="component" value="Unassembled WGS sequence"/>
</dbReference>
<feature type="compositionally biased region" description="Low complexity" evidence="3">
    <location>
        <begin position="207"/>
        <end position="225"/>
    </location>
</feature>
<evidence type="ECO:0000256" key="2">
    <source>
        <dbReference type="ARBA" id="ARBA00023316"/>
    </source>
</evidence>
<evidence type="ECO:0000259" key="4">
    <source>
        <dbReference type="SMART" id="SM00646"/>
    </source>
</evidence>
<keyword evidence="1 5" id="KW-0378">Hydrolase</keyword>
<evidence type="ECO:0000256" key="3">
    <source>
        <dbReference type="SAM" id="MobiDB-lite"/>
    </source>
</evidence>
<dbReference type="GO" id="GO:0008745">
    <property type="term" value="F:N-acetylmuramoyl-L-alanine amidase activity"/>
    <property type="evidence" value="ECO:0007669"/>
    <property type="project" value="UniProtKB-EC"/>
</dbReference>
<dbReference type="SMART" id="SM00646">
    <property type="entry name" value="Ami_3"/>
    <property type="match status" value="1"/>
</dbReference>
<proteinExistence type="predicted"/>
<dbReference type="InterPro" id="IPR002508">
    <property type="entry name" value="MurNAc-LAA_cat"/>
</dbReference>
<dbReference type="EC" id="3.5.1.28" evidence="5"/>
<dbReference type="InterPro" id="IPR050695">
    <property type="entry name" value="N-acetylmuramoyl_amidase_3"/>
</dbReference>
<accession>A0ABW5WTB4</accession>
<evidence type="ECO:0000313" key="6">
    <source>
        <dbReference type="Proteomes" id="UP001597519"/>
    </source>
</evidence>
<dbReference type="PANTHER" id="PTHR30404">
    <property type="entry name" value="N-ACETYLMURAMOYL-L-ALANINE AMIDASE"/>
    <property type="match status" value="1"/>
</dbReference>
<dbReference type="Gene3D" id="3.40.630.40">
    <property type="entry name" value="Zn-dependent exopeptidases"/>
    <property type="match status" value="1"/>
</dbReference>
<keyword evidence="2" id="KW-0961">Cell wall biogenesis/degradation</keyword>
<dbReference type="CDD" id="cd02696">
    <property type="entry name" value="MurNAc-LAA"/>
    <property type="match status" value="1"/>
</dbReference>